<feature type="signal peptide" evidence="2">
    <location>
        <begin position="1"/>
        <end position="28"/>
    </location>
</feature>
<evidence type="ECO:0000313" key="3">
    <source>
        <dbReference type="EMBL" id="EHI59429.1"/>
    </source>
</evidence>
<evidence type="ECO:0000313" key="4">
    <source>
        <dbReference type="Proteomes" id="UP000005384"/>
    </source>
</evidence>
<gene>
    <name evidence="3" type="ORF">HMPREF9473_02578</name>
</gene>
<organism evidence="3 4">
    <name type="scientific">Hungatella hathewayi WAL-18680</name>
    <dbReference type="NCBI Taxonomy" id="742737"/>
    <lineage>
        <taxon>Bacteria</taxon>
        <taxon>Bacillati</taxon>
        <taxon>Bacillota</taxon>
        <taxon>Clostridia</taxon>
        <taxon>Lachnospirales</taxon>
        <taxon>Lachnospiraceae</taxon>
        <taxon>Hungatella</taxon>
    </lineage>
</organism>
<sequence>MMKDKMKLVVAGAVTTAVSMLGAVPAFASESVSVTGALTTACQTIASEVSAAIGGVIPIALPLVGAGIVVTVGLKVFKRVAGKA</sequence>
<dbReference type="RefSeq" id="WP_006780557.1">
    <property type="nucleotide sequence ID" value="NZ_CP040506.1"/>
</dbReference>
<reference evidence="3 4" key="1">
    <citation type="submission" date="2011-08" db="EMBL/GenBank/DDBJ databases">
        <title>The Genome Sequence of Clostridium hathewayi WAL-18680.</title>
        <authorList>
            <consortium name="The Broad Institute Genome Sequencing Platform"/>
            <person name="Earl A."/>
            <person name="Ward D."/>
            <person name="Feldgarden M."/>
            <person name="Gevers D."/>
            <person name="Finegold S.M."/>
            <person name="Summanen P.H."/>
            <person name="Molitoris D.R."/>
            <person name="Song M."/>
            <person name="Daigneault M."/>
            <person name="Allen-Vercoe E."/>
            <person name="Young S.K."/>
            <person name="Zeng Q."/>
            <person name="Gargeya S."/>
            <person name="Fitzgerald M."/>
            <person name="Haas B."/>
            <person name="Abouelleil A."/>
            <person name="Alvarado L."/>
            <person name="Arachchi H.M."/>
            <person name="Berlin A."/>
            <person name="Brown A."/>
            <person name="Chapman S.B."/>
            <person name="Chen Z."/>
            <person name="Dunbar C."/>
            <person name="Freedman E."/>
            <person name="Gearin G."/>
            <person name="Gellesch M."/>
            <person name="Goldberg J."/>
            <person name="Griggs A."/>
            <person name="Gujja S."/>
            <person name="Heiman D."/>
            <person name="Howarth C."/>
            <person name="Larson L."/>
            <person name="Lui A."/>
            <person name="MacDonald P.J.P."/>
            <person name="Montmayeur A."/>
            <person name="Murphy C."/>
            <person name="Neiman D."/>
            <person name="Pearson M."/>
            <person name="Priest M."/>
            <person name="Roberts A."/>
            <person name="Saif S."/>
            <person name="Shea T."/>
            <person name="Shenoy N."/>
            <person name="Sisk P."/>
            <person name="Stolte C."/>
            <person name="Sykes S."/>
            <person name="Wortman J."/>
            <person name="Nusbaum C."/>
            <person name="Birren B."/>
        </authorList>
    </citation>
    <scope>NUCLEOTIDE SEQUENCE [LARGE SCALE GENOMIC DNA]</scope>
    <source>
        <strain evidence="3 4">WAL-18680</strain>
    </source>
</reference>
<evidence type="ECO:0000256" key="2">
    <source>
        <dbReference type="SAM" id="SignalP"/>
    </source>
</evidence>
<dbReference type="Proteomes" id="UP000005384">
    <property type="component" value="Unassembled WGS sequence"/>
</dbReference>
<keyword evidence="1" id="KW-0812">Transmembrane</keyword>
<keyword evidence="1" id="KW-1133">Transmembrane helix</keyword>
<keyword evidence="2" id="KW-0732">Signal</keyword>
<dbReference type="HOGENOM" id="CLU_2523030_0_0_9"/>
<feature type="transmembrane region" description="Helical" evidence="1">
    <location>
        <begin position="52"/>
        <end position="77"/>
    </location>
</feature>
<dbReference type="OrthoDB" id="9987614at2"/>
<accession>G5IGF0</accession>
<comment type="caution">
    <text evidence="3">The sequence shown here is derived from an EMBL/GenBank/DDBJ whole genome shotgun (WGS) entry which is preliminary data.</text>
</comment>
<evidence type="ECO:0000256" key="1">
    <source>
        <dbReference type="SAM" id="Phobius"/>
    </source>
</evidence>
<proteinExistence type="predicted"/>
<keyword evidence="4" id="KW-1185">Reference proteome</keyword>
<dbReference type="AlphaFoldDB" id="G5IGF0"/>
<protein>
    <submittedName>
        <fullName evidence="3">Uncharacterized protein</fullName>
    </submittedName>
</protein>
<dbReference type="EMBL" id="ADLN01000058">
    <property type="protein sequence ID" value="EHI59429.1"/>
    <property type="molecule type" value="Genomic_DNA"/>
</dbReference>
<keyword evidence="1" id="KW-0472">Membrane</keyword>
<feature type="chain" id="PRO_5003478648" evidence="2">
    <location>
        <begin position="29"/>
        <end position="84"/>
    </location>
</feature>
<name>G5IGF0_9FIRM</name>